<feature type="signal peptide" evidence="1">
    <location>
        <begin position="1"/>
        <end position="26"/>
    </location>
</feature>
<evidence type="ECO:0000313" key="2">
    <source>
        <dbReference type="EMBL" id="KAL3737844.1"/>
    </source>
</evidence>
<name>A0ABD3KG90_EUCGL</name>
<sequence length="142" mass="15175">MEKGQAKASALVIILVIASGFGASQAAEERKPCLQVGDDKADLCPVGYHPIVIDLECFCVPSQRQDTSADREGNGGCSPKLCPNGSRTVFAHGTCFCVPSKRPDVSVNQVGGGACNPEMCRDGFLPIHENDECVCVPWERKH</sequence>
<dbReference type="Proteomes" id="UP001634007">
    <property type="component" value="Unassembled WGS sequence"/>
</dbReference>
<reference evidence="2 3" key="1">
    <citation type="submission" date="2024-11" db="EMBL/GenBank/DDBJ databases">
        <title>Chromosome-level genome assembly of Eucalyptus globulus Labill. provides insights into its genome evolution.</title>
        <authorList>
            <person name="Li X."/>
        </authorList>
    </citation>
    <scope>NUCLEOTIDE SEQUENCE [LARGE SCALE GENOMIC DNA]</scope>
    <source>
        <strain evidence="2">CL2024</strain>
        <tissue evidence="2">Fresh tender leaves</tissue>
    </source>
</reference>
<gene>
    <name evidence="2" type="ORF">ACJRO7_019382</name>
</gene>
<dbReference type="AlphaFoldDB" id="A0ABD3KG90"/>
<dbReference type="EMBL" id="JBJKBG010000005">
    <property type="protein sequence ID" value="KAL3737844.1"/>
    <property type="molecule type" value="Genomic_DNA"/>
</dbReference>
<organism evidence="2 3">
    <name type="scientific">Eucalyptus globulus</name>
    <name type="common">Tasmanian blue gum</name>
    <dbReference type="NCBI Taxonomy" id="34317"/>
    <lineage>
        <taxon>Eukaryota</taxon>
        <taxon>Viridiplantae</taxon>
        <taxon>Streptophyta</taxon>
        <taxon>Embryophyta</taxon>
        <taxon>Tracheophyta</taxon>
        <taxon>Spermatophyta</taxon>
        <taxon>Magnoliopsida</taxon>
        <taxon>eudicotyledons</taxon>
        <taxon>Gunneridae</taxon>
        <taxon>Pentapetalae</taxon>
        <taxon>rosids</taxon>
        <taxon>malvids</taxon>
        <taxon>Myrtales</taxon>
        <taxon>Myrtaceae</taxon>
        <taxon>Myrtoideae</taxon>
        <taxon>Eucalypteae</taxon>
        <taxon>Eucalyptus</taxon>
    </lineage>
</organism>
<proteinExistence type="predicted"/>
<evidence type="ECO:0000313" key="3">
    <source>
        <dbReference type="Proteomes" id="UP001634007"/>
    </source>
</evidence>
<keyword evidence="3" id="KW-1185">Reference proteome</keyword>
<keyword evidence="1" id="KW-0732">Signal</keyword>
<protein>
    <submittedName>
        <fullName evidence="2">Uncharacterized protein</fullName>
    </submittedName>
</protein>
<feature type="chain" id="PRO_5044858328" evidence="1">
    <location>
        <begin position="27"/>
        <end position="142"/>
    </location>
</feature>
<comment type="caution">
    <text evidence="2">The sequence shown here is derived from an EMBL/GenBank/DDBJ whole genome shotgun (WGS) entry which is preliminary data.</text>
</comment>
<evidence type="ECO:0000256" key="1">
    <source>
        <dbReference type="SAM" id="SignalP"/>
    </source>
</evidence>
<accession>A0ABD3KG90</accession>